<name>A0ACC1NGP6_9HYPO</name>
<dbReference type="Proteomes" id="UP001143910">
    <property type="component" value="Unassembled WGS sequence"/>
</dbReference>
<proteinExistence type="predicted"/>
<keyword evidence="2" id="KW-1185">Reference proteome</keyword>
<protein>
    <submittedName>
        <fullName evidence="1">Uncharacterized protein</fullName>
    </submittedName>
</protein>
<accession>A0ACC1NGP6</accession>
<dbReference type="EMBL" id="JANJQO010000396">
    <property type="protein sequence ID" value="KAJ2978224.1"/>
    <property type="molecule type" value="Genomic_DNA"/>
</dbReference>
<sequence length="425" mass="47861">MAGRKNQTLVELATSILEKAKQLENAAGKSPTFLEDTLSGLPENLDFIRRDLIDETATLNALVRGPSGLLYGRVAQACFYYPAESLALRVMWHFRIPQAVPLNGSISFHDIAKAVNANEALLTRFIRHAMGIHIFTEPEPGMVAHTIDSRLLAEDEYLFHLVGCLLQDINSGYQKTIEAMEKWPNSEEPNHTGCALAWGTDLPFYDYLTQHPDIFRRFAGMLTYVGKNEAVAKKNIIDAYSWQDYPENSTVVDVGGGNGQVSVTLALANPGLRFIVQDLSGGFKDADSIVPGELKSRISFMEHDFRTPQPVKNAEAFVFCQVIHNWSDTYVISIMKQLLPAMRKGVKVLIIDRCMPDDESHTLRDVEKRELRTVDLLVNAICNSRDRSVSEIRSIFQSADKRFKYQKTYRAEGSPFIVCEHVWDE</sequence>
<comment type="caution">
    <text evidence="1">The sequence shown here is derived from an EMBL/GenBank/DDBJ whole genome shotgun (WGS) entry which is preliminary data.</text>
</comment>
<reference evidence="1" key="1">
    <citation type="submission" date="2022-08" db="EMBL/GenBank/DDBJ databases">
        <title>Genome Sequence of Lecanicillium fungicola.</title>
        <authorList>
            <person name="Buettner E."/>
        </authorList>
    </citation>
    <scope>NUCLEOTIDE SEQUENCE</scope>
    <source>
        <strain evidence="1">Babe33</strain>
    </source>
</reference>
<gene>
    <name evidence="1" type="ORF">NQ176_g3932</name>
</gene>
<organism evidence="1 2">
    <name type="scientific">Zarea fungicola</name>
    <dbReference type="NCBI Taxonomy" id="93591"/>
    <lineage>
        <taxon>Eukaryota</taxon>
        <taxon>Fungi</taxon>
        <taxon>Dikarya</taxon>
        <taxon>Ascomycota</taxon>
        <taxon>Pezizomycotina</taxon>
        <taxon>Sordariomycetes</taxon>
        <taxon>Hypocreomycetidae</taxon>
        <taxon>Hypocreales</taxon>
        <taxon>Cordycipitaceae</taxon>
        <taxon>Zarea</taxon>
    </lineage>
</organism>
<evidence type="ECO:0000313" key="2">
    <source>
        <dbReference type="Proteomes" id="UP001143910"/>
    </source>
</evidence>
<evidence type="ECO:0000313" key="1">
    <source>
        <dbReference type="EMBL" id="KAJ2978224.1"/>
    </source>
</evidence>